<evidence type="ECO:0000313" key="2">
    <source>
        <dbReference type="Proteomes" id="UP001177023"/>
    </source>
</evidence>
<dbReference type="Gene3D" id="3.40.390.10">
    <property type="entry name" value="Collagenase (Catalytic Domain)"/>
    <property type="match status" value="1"/>
</dbReference>
<dbReference type="EMBL" id="CATQJA010002628">
    <property type="protein sequence ID" value="CAJ0574254.1"/>
    <property type="molecule type" value="Genomic_DNA"/>
</dbReference>
<dbReference type="GO" id="GO:0006508">
    <property type="term" value="P:proteolysis"/>
    <property type="evidence" value="ECO:0007669"/>
    <property type="project" value="InterPro"/>
</dbReference>
<dbReference type="AlphaFoldDB" id="A0AA36CTP9"/>
<sequence>MDKAVDPCFDFHEYACGRYNQREPLDWTFTAFYALQRQIIGYLEDEDADKLGLNSLKKAQKMFKACKQFREMPDTSQ</sequence>
<name>A0AA36CTP9_9BILA</name>
<gene>
    <name evidence="1" type="ORF">MSPICULIGERA_LOCUS12594</name>
</gene>
<proteinExistence type="predicted"/>
<dbReference type="SUPFAM" id="SSF55486">
    <property type="entry name" value="Metalloproteases ('zincins'), catalytic domain"/>
    <property type="match status" value="1"/>
</dbReference>
<dbReference type="Gene3D" id="1.10.1380.10">
    <property type="entry name" value="Neutral endopeptidase , domain2"/>
    <property type="match status" value="1"/>
</dbReference>
<organism evidence="1 2">
    <name type="scientific">Mesorhabditis spiculigera</name>
    <dbReference type="NCBI Taxonomy" id="96644"/>
    <lineage>
        <taxon>Eukaryota</taxon>
        <taxon>Metazoa</taxon>
        <taxon>Ecdysozoa</taxon>
        <taxon>Nematoda</taxon>
        <taxon>Chromadorea</taxon>
        <taxon>Rhabditida</taxon>
        <taxon>Rhabditina</taxon>
        <taxon>Rhabditomorpha</taxon>
        <taxon>Rhabditoidea</taxon>
        <taxon>Rhabditidae</taxon>
        <taxon>Mesorhabditinae</taxon>
        <taxon>Mesorhabditis</taxon>
    </lineage>
</organism>
<evidence type="ECO:0000313" key="1">
    <source>
        <dbReference type="EMBL" id="CAJ0574254.1"/>
    </source>
</evidence>
<dbReference type="InterPro" id="IPR042089">
    <property type="entry name" value="Peptidase_M13_dom_2"/>
</dbReference>
<comment type="caution">
    <text evidence="1">The sequence shown here is derived from an EMBL/GenBank/DDBJ whole genome shotgun (WGS) entry which is preliminary data.</text>
</comment>
<feature type="non-terminal residue" evidence="1">
    <location>
        <position position="1"/>
    </location>
</feature>
<dbReference type="GO" id="GO:0004222">
    <property type="term" value="F:metalloendopeptidase activity"/>
    <property type="evidence" value="ECO:0007669"/>
    <property type="project" value="InterPro"/>
</dbReference>
<dbReference type="InterPro" id="IPR024079">
    <property type="entry name" value="MetalloPept_cat_dom_sf"/>
</dbReference>
<dbReference type="Proteomes" id="UP001177023">
    <property type="component" value="Unassembled WGS sequence"/>
</dbReference>
<keyword evidence="2" id="KW-1185">Reference proteome</keyword>
<evidence type="ECO:0008006" key="3">
    <source>
        <dbReference type="Google" id="ProtNLM"/>
    </source>
</evidence>
<accession>A0AA36CTP9</accession>
<dbReference type="PROSITE" id="PS51885">
    <property type="entry name" value="NEPRILYSIN"/>
    <property type="match status" value="1"/>
</dbReference>
<reference evidence="1" key="1">
    <citation type="submission" date="2023-06" db="EMBL/GenBank/DDBJ databases">
        <authorList>
            <person name="Delattre M."/>
        </authorList>
    </citation>
    <scope>NUCLEOTIDE SEQUENCE</scope>
    <source>
        <strain evidence="1">AF72</strain>
    </source>
</reference>
<dbReference type="InterPro" id="IPR000718">
    <property type="entry name" value="Peptidase_M13"/>
</dbReference>
<protein>
    <recommendedName>
        <fullName evidence="3">Peptidase M13 N-terminal domain-containing protein</fullName>
    </recommendedName>
</protein>